<keyword evidence="2" id="KW-0812">Transmembrane</keyword>
<proteinExistence type="predicted"/>
<dbReference type="Proteomes" id="UP001597387">
    <property type="component" value="Unassembled WGS sequence"/>
</dbReference>
<keyword evidence="2" id="KW-1133">Transmembrane helix</keyword>
<name>A0ABW4ZGV3_9SPHI</name>
<gene>
    <name evidence="3" type="ORF">ACFSJU_02485</name>
</gene>
<evidence type="ECO:0000313" key="3">
    <source>
        <dbReference type="EMBL" id="MFD2161239.1"/>
    </source>
</evidence>
<evidence type="ECO:0000256" key="2">
    <source>
        <dbReference type="SAM" id="Phobius"/>
    </source>
</evidence>
<sequence length="403" mass="44821">MKELSDKQFDELLKQKTESFDYDFDESAWNKMEQKLRRRDRIVFIRNSSFVVLLLLLCGGAYLLFDNNAIKDQQNKLAKHPKNIGQKTKSADMNTSVSVTTRTESGEKPSVNTDFTDSEPRVKTNIPLRGIKNHEAFTKNNVFVYSSVPQDPQPMSSDSSVVIAQSSAPPVTTTEPELVTQENPNAASIDSIQTANDKAIPKRRKLTFSVTAMAGPDFSAIKSFEGSKGTLNFGLLLNASISDRITLSSGVKYGPKNYSANGYSYHMQNSSRASKVEGIDASCNILEIPLQVSYSLVKTGNKQIRVASGLSSYLMLREEYNFRYNHYSGYKDYLLVKNNENQHYLSVLTLSGSYEIRPKPSGIRVGIEPYLKLPLGGVGEGNVRLKSSGISLNLTYDISKKIK</sequence>
<keyword evidence="2" id="KW-0472">Membrane</keyword>
<keyword evidence="4" id="KW-1185">Reference proteome</keyword>
<dbReference type="RefSeq" id="WP_255899840.1">
    <property type="nucleotide sequence ID" value="NZ_JAFMZO010000001.1"/>
</dbReference>
<feature type="transmembrane region" description="Helical" evidence="2">
    <location>
        <begin position="44"/>
        <end position="65"/>
    </location>
</feature>
<comment type="caution">
    <text evidence="3">The sequence shown here is derived from an EMBL/GenBank/DDBJ whole genome shotgun (WGS) entry which is preliminary data.</text>
</comment>
<feature type="region of interest" description="Disordered" evidence="1">
    <location>
        <begin position="80"/>
        <end position="121"/>
    </location>
</feature>
<protein>
    <submittedName>
        <fullName evidence="3">Outer membrane beta-barrel protein</fullName>
    </submittedName>
</protein>
<accession>A0ABW4ZGV3</accession>
<reference evidence="4" key="1">
    <citation type="journal article" date="2019" name="Int. J. Syst. Evol. Microbiol.">
        <title>The Global Catalogue of Microorganisms (GCM) 10K type strain sequencing project: providing services to taxonomists for standard genome sequencing and annotation.</title>
        <authorList>
            <consortium name="The Broad Institute Genomics Platform"/>
            <consortium name="The Broad Institute Genome Sequencing Center for Infectious Disease"/>
            <person name="Wu L."/>
            <person name="Ma J."/>
        </authorList>
    </citation>
    <scope>NUCLEOTIDE SEQUENCE [LARGE SCALE GENOMIC DNA]</scope>
    <source>
        <strain evidence="4">KCTC 42217</strain>
    </source>
</reference>
<dbReference type="EMBL" id="JBHUHZ010000001">
    <property type="protein sequence ID" value="MFD2161239.1"/>
    <property type="molecule type" value="Genomic_DNA"/>
</dbReference>
<feature type="compositionally biased region" description="Polar residues" evidence="1">
    <location>
        <begin position="85"/>
        <end position="103"/>
    </location>
</feature>
<evidence type="ECO:0000256" key="1">
    <source>
        <dbReference type="SAM" id="MobiDB-lite"/>
    </source>
</evidence>
<organism evidence="3 4">
    <name type="scientific">Paradesertivirga mongoliensis</name>
    <dbReference type="NCBI Taxonomy" id="2100740"/>
    <lineage>
        <taxon>Bacteria</taxon>
        <taxon>Pseudomonadati</taxon>
        <taxon>Bacteroidota</taxon>
        <taxon>Sphingobacteriia</taxon>
        <taxon>Sphingobacteriales</taxon>
        <taxon>Sphingobacteriaceae</taxon>
        <taxon>Paradesertivirga</taxon>
    </lineage>
</organism>
<evidence type="ECO:0000313" key="4">
    <source>
        <dbReference type="Proteomes" id="UP001597387"/>
    </source>
</evidence>